<dbReference type="Proteomes" id="UP000245884">
    <property type="component" value="Unassembled WGS sequence"/>
</dbReference>
<name>A0A316UQ76_9BASI</name>
<sequence>MAATGVVQVEMTLTLHLATETIAIAGIVDEATAFVLPCPVHEIDPLLLQLIAAHLEVARQLQAGGHRADVPVYLPLQPGMIVTIRLEVEGQELAHLRRTSLGSEGVLQGLVLGEKVQHGEPEPLRMLRRSVELDVRRLRACLLHPLQLGLEQEVGQTQFLPDRGQEGGDLEEEGRWELVVEARCLAGVEVVAATSATAPEGWKTVQHAAWQGRLMQEGTP</sequence>
<evidence type="ECO:0000313" key="2">
    <source>
        <dbReference type="Proteomes" id="UP000245884"/>
    </source>
</evidence>
<accession>A0A316UQ76</accession>
<reference evidence="1 2" key="1">
    <citation type="journal article" date="2018" name="Mol. Biol. Evol.">
        <title>Broad Genomic Sampling Reveals a Smut Pathogenic Ancestry of the Fungal Clade Ustilaginomycotina.</title>
        <authorList>
            <person name="Kijpornyongpan T."/>
            <person name="Mondo S.J."/>
            <person name="Barry K."/>
            <person name="Sandor L."/>
            <person name="Lee J."/>
            <person name="Lipzen A."/>
            <person name="Pangilinan J."/>
            <person name="LaButti K."/>
            <person name="Hainaut M."/>
            <person name="Henrissat B."/>
            <person name="Grigoriev I.V."/>
            <person name="Spatafora J.W."/>
            <person name="Aime M.C."/>
        </authorList>
    </citation>
    <scope>NUCLEOTIDE SEQUENCE [LARGE SCALE GENOMIC DNA]</scope>
    <source>
        <strain evidence="1 2">MCA 5214</strain>
    </source>
</reference>
<proteinExistence type="predicted"/>
<keyword evidence="2" id="KW-1185">Reference proteome</keyword>
<evidence type="ECO:0000313" key="1">
    <source>
        <dbReference type="EMBL" id="PWN27462.1"/>
    </source>
</evidence>
<organism evidence="1 2">
    <name type="scientific">Jaminaea rosea</name>
    <dbReference type="NCBI Taxonomy" id="1569628"/>
    <lineage>
        <taxon>Eukaryota</taxon>
        <taxon>Fungi</taxon>
        <taxon>Dikarya</taxon>
        <taxon>Basidiomycota</taxon>
        <taxon>Ustilaginomycotina</taxon>
        <taxon>Exobasidiomycetes</taxon>
        <taxon>Microstromatales</taxon>
        <taxon>Microstromatales incertae sedis</taxon>
        <taxon>Jaminaea</taxon>
    </lineage>
</organism>
<dbReference type="RefSeq" id="XP_025362074.1">
    <property type="nucleotide sequence ID" value="XM_025506254.1"/>
</dbReference>
<dbReference type="EMBL" id="KZ819668">
    <property type="protein sequence ID" value="PWN27462.1"/>
    <property type="molecule type" value="Genomic_DNA"/>
</dbReference>
<dbReference type="GeneID" id="37028077"/>
<gene>
    <name evidence="1" type="ORF">BDZ90DRAFT_232435</name>
</gene>
<protein>
    <submittedName>
        <fullName evidence="1">Uncharacterized protein</fullName>
    </submittedName>
</protein>
<dbReference type="AlphaFoldDB" id="A0A316UQ76"/>